<dbReference type="Gene3D" id="3.90.550.10">
    <property type="entry name" value="Spore Coat Polysaccharide Biosynthesis Protein SpsA, Chain A"/>
    <property type="match status" value="1"/>
</dbReference>
<evidence type="ECO:0000256" key="1">
    <source>
        <dbReference type="SAM" id="MobiDB-lite"/>
    </source>
</evidence>
<dbReference type="RefSeq" id="WP_013505498.1">
    <property type="nucleotide sequence ID" value="NC_014836.1"/>
</dbReference>
<dbReference type="eggNOG" id="COG1861">
    <property type="taxonomic scope" value="Bacteria"/>
</dbReference>
<dbReference type="InterPro" id="IPR003329">
    <property type="entry name" value="Cytidylyl_trans"/>
</dbReference>
<dbReference type="STRING" id="653733.Selin_0872"/>
<dbReference type="CDD" id="cd02518">
    <property type="entry name" value="GT2_SpsF"/>
    <property type="match status" value="1"/>
</dbReference>
<dbReference type="InterPro" id="IPR029044">
    <property type="entry name" value="Nucleotide-diphossugar_trans"/>
</dbReference>
<evidence type="ECO:0000313" key="2">
    <source>
        <dbReference type="EMBL" id="ADU65612.1"/>
    </source>
</evidence>
<proteinExistence type="predicted"/>
<keyword evidence="2" id="KW-0808">Transferase</keyword>
<dbReference type="Proteomes" id="UP000002572">
    <property type="component" value="Chromosome"/>
</dbReference>
<name>E6W2M8_DESIS</name>
<dbReference type="OrthoDB" id="9815559at2"/>
<feature type="region of interest" description="Disordered" evidence="1">
    <location>
        <begin position="231"/>
        <end position="257"/>
    </location>
</feature>
<dbReference type="KEGG" id="din:Selin_0872"/>
<reference evidence="2 3" key="1">
    <citation type="submission" date="2010-12" db="EMBL/GenBank/DDBJ databases">
        <title>Complete sequence of Desulfurispirillum indicum S5.</title>
        <authorList>
            <consortium name="US DOE Joint Genome Institute"/>
            <person name="Lucas S."/>
            <person name="Copeland A."/>
            <person name="Lapidus A."/>
            <person name="Cheng J.-F."/>
            <person name="Goodwin L."/>
            <person name="Pitluck S."/>
            <person name="Chertkov O."/>
            <person name="Held B."/>
            <person name="Detter J.C."/>
            <person name="Han C."/>
            <person name="Tapia R."/>
            <person name="Land M."/>
            <person name="Hauser L."/>
            <person name="Kyrpides N."/>
            <person name="Ivanova N."/>
            <person name="Mikhailova N."/>
            <person name="Haggblom M."/>
            <person name="Rauschenbach I."/>
            <person name="Bini E."/>
            <person name="Woyke T."/>
        </authorList>
    </citation>
    <scope>NUCLEOTIDE SEQUENCE [LARGE SCALE GENOMIC DNA]</scope>
    <source>
        <strain evidence="3">ATCC BAA-1389 / DSM 22839 / S5</strain>
    </source>
</reference>
<dbReference type="GO" id="GO:0005829">
    <property type="term" value="C:cytosol"/>
    <property type="evidence" value="ECO:0007669"/>
    <property type="project" value="TreeGrafter"/>
</dbReference>
<feature type="compositionally biased region" description="Basic and acidic residues" evidence="1">
    <location>
        <begin position="245"/>
        <end position="257"/>
    </location>
</feature>
<dbReference type="GO" id="GO:0016779">
    <property type="term" value="F:nucleotidyltransferase activity"/>
    <property type="evidence" value="ECO:0007669"/>
    <property type="project" value="UniProtKB-KW"/>
</dbReference>
<dbReference type="SUPFAM" id="SSF53448">
    <property type="entry name" value="Nucleotide-diphospho-sugar transferases"/>
    <property type="match status" value="1"/>
</dbReference>
<evidence type="ECO:0000313" key="3">
    <source>
        <dbReference type="Proteomes" id="UP000002572"/>
    </source>
</evidence>
<protein>
    <submittedName>
        <fullName evidence="2">Acylneuraminate cytidylyltransferase</fullName>
    </submittedName>
</protein>
<dbReference type="HOGENOM" id="CLU_072501_0_0_0"/>
<dbReference type="Pfam" id="PF02348">
    <property type="entry name" value="CTP_transf_3"/>
    <property type="match status" value="1"/>
</dbReference>
<gene>
    <name evidence="2" type="ordered locus">Selin_0872</name>
</gene>
<dbReference type="PANTHER" id="PTHR42866:SF1">
    <property type="entry name" value="SPORE COAT POLYSACCHARIDE BIOSYNTHESIS PROTEIN SPSF"/>
    <property type="match status" value="1"/>
</dbReference>
<sequence length="257" mass="29477">MKVLGVLQARYSSTRLPGKVLKPLQGFPMLLHQIWRLERSSRLEKLVVATSSDASDDLLAATLEEHGVSVYRGSLEDVLDRFCQAARKYQPEHVVRLTGDCPLTDPEVMDDVIALHLDGDYDYTSNCFPPTFPDGLDVEVVRFACLEEAWREATLPSEREHVTPFIHSQPHRYRQGNHRQVDDLSGLRWTVDEPEDFAFVQSVYAQLYPVNPAFGMDEVLNLLKRQPELSQHNRKFQRNEGYAKSLEKDKPLLNDKE</sequence>
<dbReference type="InParanoid" id="E6W2M8"/>
<accession>E6W2M8</accession>
<keyword evidence="3" id="KW-1185">Reference proteome</keyword>
<dbReference type="EMBL" id="CP002432">
    <property type="protein sequence ID" value="ADU65612.1"/>
    <property type="molecule type" value="Genomic_DNA"/>
</dbReference>
<dbReference type="AlphaFoldDB" id="E6W2M8"/>
<organism evidence="2 3">
    <name type="scientific">Desulfurispirillum indicum (strain ATCC BAA-1389 / DSM 22839 / S5)</name>
    <dbReference type="NCBI Taxonomy" id="653733"/>
    <lineage>
        <taxon>Bacteria</taxon>
        <taxon>Pseudomonadati</taxon>
        <taxon>Chrysiogenota</taxon>
        <taxon>Chrysiogenia</taxon>
        <taxon>Chrysiogenales</taxon>
        <taxon>Chrysiogenaceae</taxon>
        <taxon>Desulfurispirillum</taxon>
    </lineage>
</organism>
<keyword evidence="2" id="KW-0548">Nucleotidyltransferase</keyword>
<dbReference type="PANTHER" id="PTHR42866">
    <property type="entry name" value="3-DEOXY-MANNO-OCTULOSONATE CYTIDYLYLTRANSFERASE"/>
    <property type="match status" value="1"/>
</dbReference>